<evidence type="ECO:0000313" key="2">
    <source>
        <dbReference type="Proteomes" id="UP000035212"/>
    </source>
</evidence>
<dbReference type="EMBL" id="CP011020">
    <property type="protein sequence ID" value="AKK01888.1"/>
    <property type="molecule type" value="Genomic_DNA"/>
</dbReference>
<evidence type="ECO:0000313" key="1">
    <source>
        <dbReference type="EMBL" id="AKK01888.1"/>
    </source>
</evidence>
<reference evidence="1 2" key="1">
    <citation type="journal article" date="2015" name="Stand. Genomic Sci.">
        <title>Complete genome of Pseudomonas chlororaphis strain UFB2, a soil bacterium with antibacterial activity against bacterial canker pathogen of tomato.</title>
        <authorList>
            <person name="Deng P."/>
            <person name="Wang X."/>
            <person name="Baird S.M."/>
            <person name="Lu S.E."/>
        </authorList>
    </citation>
    <scope>NUCLEOTIDE SEQUENCE [LARGE SCALE GENOMIC DNA]</scope>
    <source>
        <strain evidence="1 2">UFB2</strain>
    </source>
</reference>
<sequence length="127" mass="13620">MTGQQDVLTGLWHRTIGGRANQDRAVHLGSTGDHVFYVVGVTWAVNVCVVTHGRIVFNVSGVDGDTASFLFRGAVDLVEVNLGRTENFGADTGQSSGQSGFTVVNVADGADVDVRFVPFKFFFSHDN</sequence>
<proteinExistence type="predicted"/>
<dbReference type="AlphaFoldDB" id="A0A0G3GQR1"/>
<name>A0A0G3GQR1_9PSED</name>
<reference evidence="2" key="2">
    <citation type="submission" date="2015-03" db="EMBL/GenBank/DDBJ databases">
        <authorList>
            <person name="Deng P."/>
            <person name="Lu S."/>
        </authorList>
    </citation>
    <scope>NUCLEOTIDE SEQUENCE [LARGE SCALE GENOMIC DNA]</scope>
    <source>
        <strain evidence="2">UFB2</strain>
    </source>
</reference>
<dbReference type="Proteomes" id="UP000035212">
    <property type="component" value="Chromosome"/>
</dbReference>
<organism evidence="1 2">
    <name type="scientific">Pseudomonas chlororaphis</name>
    <dbReference type="NCBI Taxonomy" id="587753"/>
    <lineage>
        <taxon>Bacteria</taxon>
        <taxon>Pseudomonadati</taxon>
        <taxon>Pseudomonadota</taxon>
        <taxon>Gammaproteobacteria</taxon>
        <taxon>Pseudomonadales</taxon>
        <taxon>Pseudomonadaceae</taxon>
        <taxon>Pseudomonas</taxon>
    </lineage>
</organism>
<gene>
    <name evidence="1" type="ORF">VM99_26880</name>
</gene>
<accession>A0A0G3GQR1</accession>
<dbReference type="AntiFam" id="ANF00225">
    <property type="entry name" value="Shadow ORF (opposite tuf)"/>
</dbReference>
<protein>
    <submittedName>
        <fullName evidence="1">Uncharacterized protein</fullName>
    </submittedName>
</protein>
<dbReference type="AntiFam" id="ANF00072">
    <property type="entry name" value="Shadow ORF (opposite TypA)"/>
</dbReference>